<accession>A0A7C3SLR0</accession>
<feature type="domain" description="PRC-barrel" evidence="1">
    <location>
        <begin position="11"/>
        <end position="67"/>
    </location>
</feature>
<dbReference type="Pfam" id="PF05239">
    <property type="entry name" value="PRC"/>
    <property type="match status" value="1"/>
</dbReference>
<name>A0A7C3SLR0_THEPE</name>
<dbReference type="InterPro" id="IPR011033">
    <property type="entry name" value="PRC_barrel-like_sf"/>
</dbReference>
<dbReference type="SUPFAM" id="SSF50346">
    <property type="entry name" value="PRC-barrel domain"/>
    <property type="match status" value="1"/>
</dbReference>
<dbReference type="AlphaFoldDB" id="A0A7C3SLR0"/>
<dbReference type="Gene3D" id="2.30.30.240">
    <property type="entry name" value="PRC-barrel domain"/>
    <property type="match status" value="1"/>
</dbReference>
<proteinExistence type="predicted"/>
<organism evidence="2">
    <name type="scientific">Thermofilum pendens</name>
    <dbReference type="NCBI Taxonomy" id="2269"/>
    <lineage>
        <taxon>Archaea</taxon>
        <taxon>Thermoproteota</taxon>
        <taxon>Thermoprotei</taxon>
        <taxon>Thermofilales</taxon>
        <taxon>Thermofilaceae</taxon>
        <taxon>Thermofilum</taxon>
    </lineage>
</organism>
<dbReference type="EMBL" id="DTIB01000104">
    <property type="protein sequence ID" value="HGB25613.1"/>
    <property type="molecule type" value="Genomic_DNA"/>
</dbReference>
<evidence type="ECO:0000259" key="1">
    <source>
        <dbReference type="Pfam" id="PF05239"/>
    </source>
</evidence>
<dbReference type="InterPro" id="IPR027275">
    <property type="entry name" value="PRC-brl_dom"/>
</dbReference>
<sequence>MPSEVEELYMEITASSVIGKPVYNTLAVKVGEVRDLVLNPSTGEASLVVATKEGEQRVPVVKAVIGEIVLLLEHGLKRCPSCGYERVPPDANYCPRCGHPLTPPFGLG</sequence>
<protein>
    <submittedName>
        <fullName evidence="2">Zinc-ribbon domain-containing protein</fullName>
    </submittedName>
</protein>
<gene>
    <name evidence="2" type="ORF">ENV88_06295</name>
</gene>
<reference evidence="2" key="1">
    <citation type="journal article" date="2020" name="mSystems">
        <title>Genome- and Community-Level Interaction Insights into Carbon Utilization and Element Cycling Functions of Hydrothermarchaeota in Hydrothermal Sediment.</title>
        <authorList>
            <person name="Zhou Z."/>
            <person name="Liu Y."/>
            <person name="Xu W."/>
            <person name="Pan J."/>
            <person name="Luo Z.H."/>
            <person name="Li M."/>
        </authorList>
    </citation>
    <scope>NUCLEOTIDE SEQUENCE [LARGE SCALE GENOMIC DNA]</scope>
    <source>
        <strain evidence="2">SpSt-8</strain>
    </source>
</reference>
<comment type="caution">
    <text evidence="2">The sequence shown here is derived from an EMBL/GenBank/DDBJ whole genome shotgun (WGS) entry which is preliminary data.</text>
</comment>
<evidence type="ECO:0000313" key="2">
    <source>
        <dbReference type="EMBL" id="HGB25613.1"/>
    </source>
</evidence>